<dbReference type="GO" id="GO:0016301">
    <property type="term" value="F:kinase activity"/>
    <property type="evidence" value="ECO:0007669"/>
    <property type="project" value="UniProtKB-KW"/>
</dbReference>
<dbReference type="Proteomes" id="UP001211907">
    <property type="component" value="Unassembled WGS sequence"/>
</dbReference>
<dbReference type="EMBL" id="JADGJH010003945">
    <property type="protein sequence ID" value="KAJ3087969.1"/>
    <property type="molecule type" value="Genomic_DNA"/>
</dbReference>
<dbReference type="InterPro" id="IPR016024">
    <property type="entry name" value="ARM-type_fold"/>
</dbReference>
<gene>
    <name evidence="1" type="primary">SMG1_2</name>
    <name evidence="1" type="ORF">HK100_008191</name>
</gene>
<feature type="non-terminal residue" evidence="1">
    <location>
        <position position="1"/>
    </location>
</feature>
<dbReference type="SUPFAM" id="SSF48371">
    <property type="entry name" value="ARM repeat"/>
    <property type="match status" value="1"/>
</dbReference>
<proteinExistence type="predicted"/>
<reference evidence="1" key="1">
    <citation type="submission" date="2020-05" db="EMBL/GenBank/DDBJ databases">
        <title>Phylogenomic resolution of chytrid fungi.</title>
        <authorList>
            <person name="Stajich J.E."/>
            <person name="Amses K."/>
            <person name="Simmons R."/>
            <person name="Seto K."/>
            <person name="Myers J."/>
            <person name="Bonds A."/>
            <person name="Quandt C.A."/>
            <person name="Barry K."/>
            <person name="Liu P."/>
            <person name="Grigoriev I."/>
            <person name="Longcore J.E."/>
            <person name="James T.Y."/>
        </authorList>
    </citation>
    <scope>NUCLEOTIDE SEQUENCE</scope>
    <source>
        <strain evidence="1">JEL0513</strain>
    </source>
</reference>
<organism evidence="1 2">
    <name type="scientific">Physocladia obscura</name>
    <dbReference type="NCBI Taxonomy" id="109957"/>
    <lineage>
        <taxon>Eukaryota</taxon>
        <taxon>Fungi</taxon>
        <taxon>Fungi incertae sedis</taxon>
        <taxon>Chytridiomycota</taxon>
        <taxon>Chytridiomycota incertae sedis</taxon>
        <taxon>Chytridiomycetes</taxon>
        <taxon>Chytridiales</taxon>
        <taxon>Chytriomycetaceae</taxon>
        <taxon>Physocladia</taxon>
    </lineage>
</organism>
<evidence type="ECO:0000313" key="1">
    <source>
        <dbReference type="EMBL" id="KAJ3087969.1"/>
    </source>
</evidence>
<sequence>FPDVSGSLAQINGLFARLIRQDYDPNYTNRTNIATQLSNFIINAPFGSEITSPQTAIIVLITYELALEGALEDLSEFLSGTAEFKKSIIRIITALGFAFRYGATPFFQWIFDRLLTQRPQSTKEQDVNLKLGLLNVLREILDLSFVPNPPKNLHQHLIGAIMNNMQTFLDTTNLPDLLLPAIDVISSISEKYPSSFEICFKDFVSLLIGWNIDPKIPKPIANSISDSFQKFSVTWKSHVIFGLEVIRDLTTDMENAYFNQPQFTDPVQDRVSMKVLALQKCCAGITKAVCLTIFDPPNPTINLETNLKIKNDFCETVEYLGALTLRIGQAHPGDRFWKATGIEWMKFITVSVHGECNFLHSVVIELHSLEVDIFIKEIQKEMRDSEIGKFVDNWLRELENIMSAWTRVDEDLINFFISPLTSPFLSKVRLLCTRDKATTANFLRSLNSNISLIIKSKSPISIQFDILLEMVDIVHELKARRKVADYYNPNHDTFEILRNLLNEAQTLSYETHINQLREAESATIKYAMLFDISLAIECVTLGIFEGTTVFSCLDAILLPDIAAEYVYSDWWVKLESALFLEVYQLDHKFVI</sequence>
<evidence type="ECO:0000313" key="2">
    <source>
        <dbReference type="Proteomes" id="UP001211907"/>
    </source>
</evidence>
<keyword evidence="1" id="KW-0418">Kinase</keyword>
<accession>A0AAD5XAP5</accession>
<protein>
    <submittedName>
        <fullName evidence="1">Serine/threonine-protein kinase smg1</fullName>
    </submittedName>
</protein>
<keyword evidence="1" id="KW-0808">Transferase</keyword>
<keyword evidence="2" id="KW-1185">Reference proteome</keyword>
<comment type="caution">
    <text evidence="1">The sequence shown here is derived from an EMBL/GenBank/DDBJ whole genome shotgun (WGS) entry which is preliminary data.</text>
</comment>
<feature type="non-terminal residue" evidence="1">
    <location>
        <position position="591"/>
    </location>
</feature>
<name>A0AAD5XAP5_9FUNG</name>
<dbReference type="AlphaFoldDB" id="A0AAD5XAP5"/>